<dbReference type="InterPro" id="IPR031311">
    <property type="entry name" value="CHIT_BIND_RR_consensus"/>
</dbReference>
<dbReference type="GO" id="GO:0062129">
    <property type="term" value="C:chitin-based extracellular matrix"/>
    <property type="evidence" value="ECO:0007669"/>
    <property type="project" value="TreeGrafter"/>
</dbReference>
<gene>
    <name evidence="3" type="ORF">ACAOBT_LOCUS8360</name>
</gene>
<dbReference type="InterPro" id="IPR050468">
    <property type="entry name" value="Cuticle_Struct_Prot"/>
</dbReference>
<dbReference type="AlphaFoldDB" id="A0A9P0P8A9"/>
<proteinExistence type="predicted"/>
<dbReference type="PROSITE" id="PS51155">
    <property type="entry name" value="CHIT_BIND_RR_2"/>
    <property type="match status" value="1"/>
</dbReference>
<dbReference type="InterPro" id="IPR000618">
    <property type="entry name" value="Insect_cuticle"/>
</dbReference>
<evidence type="ECO:0000313" key="3">
    <source>
        <dbReference type="EMBL" id="CAH1969346.1"/>
    </source>
</evidence>
<evidence type="ECO:0008006" key="5">
    <source>
        <dbReference type="Google" id="ProtNLM"/>
    </source>
</evidence>
<dbReference type="PANTHER" id="PTHR10380:SF196">
    <property type="entry name" value="CUTICULAR PROTEIN 72EA"/>
    <property type="match status" value="1"/>
</dbReference>
<keyword evidence="4" id="KW-1185">Reference proteome</keyword>
<comment type="caution">
    <text evidence="3">The sequence shown here is derived from an EMBL/GenBank/DDBJ whole genome shotgun (WGS) entry which is preliminary data.</text>
</comment>
<dbReference type="Pfam" id="PF00379">
    <property type="entry name" value="Chitin_bind_4"/>
    <property type="match status" value="1"/>
</dbReference>
<keyword evidence="1 2" id="KW-0193">Cuticle</keyword>
<dbReference type="Proteomes" id="UP001152888">
    <property type="component" value="Unassembled WGS sequence"/>
</dbReference>
<evidence type="ECO:0000256" key="1">
    <source>
        <dbReference type="ARBA" id="ARBA00022460"/>
    </source>
</evidence>
<reference evidence="3" key="1">
    <citation type="submission" date="2022-03" db="EMBL/GenBank/DDBJ databases">
        <authorList>
            <person name="Sayadi A."/>
        </authorList>
    </citation>
    <scope>NUCLEOTIDE SEQUENCE</scope>
</reference>
<protein>
    <recommendedName>
        <fullName evidence="5">Cuticle protein 6</fullName>
    </recommendedName>
</protein>
<sequence>MCKCEFLCAKVELSARHSKMQTSMQLIPIAVLAAIHAVISNPVGVSVGLPETPERPERYHPIYSLHHAQDKLGQYVYGYATPTAAKSETKSADGVTRLPQPVTDLPEVVQARNEHLAVLNEAYANAHHPIVPLPAQDLPEVLKARAEHLAAFEQIRARDEAIRAAEISLSPVPEHVSEGVVPIKTAHSTYVIPDLPVAQSAPVAYTPILIHAPSSAQFQTQDHWGQYSYGYVGPLSSHSESRAADGVTRGGYSYIDANGIIQTVHYVADPVHGFRVAASNLPIDVHHLAKA</sequence>
<evidence type="ECO:0000256" key="2">
    <source>
        <dbReference type="PROSITE-ProRule" id="PRU00497"/>
    </source>
</evidence>
<accession>A0A9P0P8A9</accession>
<dbReference type="PANTHER" id="PTHR10380">
    <property type="entry name" value="CUTICLE PROTEIN"/>
    <property type="match status" value="1"/>
</dbReference>
<evidence type="ECO:0000313" key="4">
    <source>
        <dbReference type="Proteomes" id="UP001152888"/>
    </source>
</evidence>
<name>A0A9P0P8A9_ACAOB</name>
<dbReference type="EMBL" id="CAKOFQ010006763">
    <property type="protein sequence ID" value="CAH1969346.1"/>
    <property type="molecule type" value="Genomic_DNA"/>
</dbReference>
<dbReference type="OrthoDB" id="8188035at2759"/>
<organism evidence="3 4">
    <name type="scientific">Acanthoscelides obtectus</name>
    <name type="common">Bean weevil</name>
    <name type="synonym">Bruchus obtectus</name>
    <dbReference type="NCBI Taxonomy" id="200917"/>
    <lineage>
        <taxon>Eukaryota</taxon>
        <taxon>Metazoa</taxon>
        <taxon>Ecdysozoa</taxon>
        <taxon>Arthropoda</taxon>
        <taxon>Hexapoda</taxon>
        <taxon>Insecta</taxon>
        <taxon>Pterygota</taxon>
        <taxon>Neoptera</taxon>
        <taxon>Endopterygota</taxon>
        <taxon>Coleoptera</taxon>
        <taxon>Polyphaga</taxon>
        <taxon>Cucujiformia</taxon>
        <taxon>Chrysomeloidea</taxon>
        <taxon>Chrysomelidae</taxon>
        <taxon>Bruchinae</taxon>
        <taxon>Bruchini</taxon>
        <taxon>Acanthoscelides</taxon>
    </lineage>
</organism>
<dbReference type="GO" id="GO:0008010">
    <property type="term" value="F:structural constituent of chitin-based larval cuticle"/>
    <property type="evidence" value="ECO:0007669"/>
    <property type="project" value="TreeGrafter"/>
</dbReference>
<dbReference type="PROSITE" id="PS00233">
    <property type="entry name" value="CHIT_BIND_RR_1"/>
    <property type="match status" value="1"/>
</dbReference>